<name>A0ABP8YPU4_9ACTN</name>
<reference evidence="2" key="1">
    <citation type="journal article" date="2019" name="Int. J. Syst. Evol. Microbiol.">
        <title>The Global Catalogue of Microorganisms (GCM) 10K type strain sequencing project: providing services to taxonomists for standard genome sequencing and annotation.</title>
        <authorList>
            <consortium name="The Broad Institute Genomics Platform"/>
            <consortium name="The Broad Institute Genome Sequencing Center for Infectious Disease"/>
            <person name="Wu L."/>
            <person name="Ma J."/>
        </authorList>
    </citation>
    <scope>NUCLEOTIDE SEQUENCE [LARGE SCALE GENOMIC DNA]</scope>
    <source>
        <strain evidence="2">JCM 18532</strain>
    </source>
</reference>
<evidence type="ECO:0000313" key="1">
    <source>
        <dbReference type="EMBL" id="GAA4736394.1"/>
    </source>
</evidence>
<dbReference type="EMBL" id="BAABKN010000013">
    <property type="protein sequence ID" value="GAA4736394.1"/>
    <property type="molecule type" value="Genomic_DNA"/>
</dbReference>
<organism evidence="1 2">
    <name type="scientific">Nocardioides endophyticus</name>
    <dbReference type="NCBI Taxonomy" id="1353775"/>
    <lineage>
        <taxon>Bacteria</taxon>
        <taxon>Bacillati</taxon>
        <taxon>Actinomycetota</taxon>
        <taxon>Actinomycetes</taxon>
        <taxon>Propionibacteriales</taxon>
        <taxon>Nocardioidaceae</taxon>
        <taxon>Nocardioides</taxon>
    </lineage>
</organism>
<keyword evidence="2" id="KW-1185">Reference proteome</keyword>
<dbReference type="Proteomes" id="UP001499882">
    <property type="component" value="Unassembled WGS sequence"/>
</dbReference>
<proteinExistence type="predicted"/>
<sequence length="75" mass="8077">MVDPRCSACQAVGLEPGFLEDAGESSRGYLRWIPGPLEKGIFGGAARMGKQRLDVSAYRCGECGHLDLYVDPTTT</sequence>
<accession>A0ABP8YPU4</accession>
<evidence type="ECO:0000313" key="2">
    <source>
        <dbReference type="Proteomes" id="UP001499882"/>
    </source>
</evidence>
<protein>
    <submittedName>
        <fullName evidence="1">Uncharacterized protein</fullName>
    </submittedName>
</protein>
<dbReference type="RefSeq" id="WP_345526651.1">
    <property type="nucleotide sequence ID" value="NZ_BAABKN010000013.1"/>
</dbReference>
<gene>
    <name evidence="1" type="ORF">GCM10023350_20310</name>
</gene>
<comment type="caution">
    <text evidence="1">The sequence shown here is derived from an EMBL/GenBank/DDBJ whole genome shotgun (WGS) entry which is preliminary data.</text>
</comment>